<dbReference type="GO" id="GO:0009446">
    <property type="term" value="P:putrescine biosynthetic process"/>
    <property type="evidence" value="ECO:0007669"/>
    <property type="project" value="InterPro"/>
</dbReference>
<keyword evidence="1" id="KW-0378">Hydrolase</keyword>
<reference evidence="3 4" key="1">
    <citation type="submission" date="2018-07" db="EMBL/GenBank/DDBJ databases">
        <title>Genomic Encyclopedia of Type Strains, Phase III (KMG-III): the genomes of soil and plant-associated and newly described type strains.</title>
        <authorList>
            <person name="Whitman W."/>
        </authorList>
    </citation>
    <scope>NUCLEOTIDE SEQUENCE [LARGE SCALE GENOMIC DNA]</scope>
    <source>
        <strain evidence="3 4">CECT 8488</strain>
    </source>
</reference>
<dbReference type="PROSITE" id="PS51318">
    <property type="entry name" value="TAT"/>
    <property type="match status" value="1"/>
</dbReference>
<dbReference type="GO" id="GO:0047632">
    <property type="term" value="F:agmatine deiminase activity"/>
    <property type="evidence" value="ECO:0007669"/>
    <property type="project" value="TreeGrafter"/>
</dbReference>
<evidence type="ECO:0000313" key="3">
    <source>
        <dbReference type="EMBL" id="RED53503.1"/>
    </source>
</evidence>
<evidence type="ECO:0000256" key="1">
    <source>
        <dbReference type="ARBA" id="ARBA00022801"/>
    </source>
</evidence>
<dbReference type="InterPro" id="IPR006311">
    <property type="entry name" value="TAT_signal"/>
</dbReference>
<accession>A0A3D9HVG6</accession>
<evidence type="ECO:0000313" key="4">
    <source>
        <dbReference type="Proteomes" id="UP000256845"/>
    </source>
</evidence>
<comment type="caution">
    <text evidence="3">The sequence shown here is derived from an EMBL/GenBank/DDBJ whole genome shotgun (WGS) entry which is preliminary data.</text>
</comment>
<organism evidence="3 4">
    <name type="scientific">Aestuariispira insulae</name>
    <dbReference type="NCBI Taxonomy" id="1461337"/>
    <lineage>
        <taxon>Bacteria</taxon>
        <taxon>Pseudomonadati</taxon>
        <taxon>Pseudomonadota</taxon>
        <taxon>Alphaproteobacteria</taxon>
        <taxon>Rhodospirillales</taxon>
        <taxon>Kiloniellaceae</taxon>
        <taxon>Aestuariispira</taxon>
    </lineage>
</organism>
<feature type="signal peptide" evidence="2">
    <location>
        <begin position="1"/>
        <end position="23"/>
    </location>
</feature>
<keyword evidence="4" id="KW-1185">Reference proteome</keyword>
<dbReference type="PANTHER" id="PTHR31377:SF0">
    <property type="entry name" value="AGMATINE DEIMINASE-RELATED"/>
    <property type="match status" value="1"/>
</dbReference>
<dbReference type="SUPFAM" id="SSF55909">
    <property type="entry name" value="Pentein"/>
    <property type="match status" value="1"/>
</dbReference>
<dbReference type="Pfam" id="PF04371">
    <property type="entry name" value="PAD_porph"/>
    <property type="match status" value="1"/>
</dbReference>
<name>A0A3D9HVG6_9PROT</name>
<keyword evidence="2" id="KW-0732">Signal</keyword>
<dbReference type="Proteomes" id="UP000256845">
    <property type="component" value="Unassembled WGS sequence"/>
</dbReference>
<evidence type="ECO:0000256" key="2">
    <source>
        <dbReference type="SAM" id="SignalP"/>
    </source>
</evidence>
<gene>
    <name evidence="3" type="ORF">DFP90_101293</name>
</gene>
<dbReference type="AlphaFoldDB" id="A0A3D9HVG6"/>
<dbReference type="RefSeq" id="WP_218044546.1">
    <property type="nucleotide sequence ID" value="NZ_QRDW01000001.1"/>
</dbReference>
<dbReference type="Gene3D" id="3.75.10.10">
    <property type="entry name" value="L-arginine/glycine Amidinotransferase, Chain A"/>
    <property type="match status" value="1"/>
</dbReference>
<feature type="chain" id="PRO_5017700504" evidence="2">
    <location>
        <begin position="24"/>
        <end position="374"/>
    </location>
</feature>
<protein>
    <submittedName>
        <fullName evidence="3">Agmatine deiminase</fullName>
    </submittedName>
</protein>
<proteinExistence type="predicted"/>
<sequence length="374" mass="41768">MRMKRKISRRQFNRFALAGCAAALTKGATISDATTNDLDLTGFYVPEEREDHLRTFMQWPVSKRVHPDPVFREMIQQTIADIANTIVDFEPVVLMMDRKYAMDARRKLDPKIEIWDIPTDDLWCRDSGPLFLIHEDGRQMISHMNFNGWGNKQTHGNDGKIARRVAERLGLPLFDNGIVGEPGGIEADGEGTLIANESCWVNPNRNSQSRDVIEAKLLEAYGADKMIWAPGVKGMDITDDHIDATARFVAPGHVLIQLPEGPDVFPPFSQSIYRTLEILENATDAKGRRLEITKIPEPVNVRVESEDFLASYVNYYVCNGAVVCSQFGDPETDEIARQALGDLYPDREVIALNVDPLGETGGGIHCATQQQPAS</sequence>
<dbReference type="InterPro" id="IPR007466">
    <property type="entry name" value="Peptidyl-Arg-deiminase_porph"/>
</dbReference>
<dbReference type="PANTHER" id="PTHR31377">
    <property type="entry name" value="AGMATINE DEIMINASE-RELATED"/>
    <property type="match status" value="1"/>
</dbReference>
<dbReference type="EMBL" id="QRDW01000001">
    <property type="protein sequence ID" value="RED53503.1"/>
    <property type="molecule type" value="Genomic_DNA"/>
</dbReference>
<dbReference type="GO" id="GO:0004668">
    <property type="term" value="F:protein-arginine deiminase activity"/>
    <property type="evidence" value="ECO:0007669"/>
    <property type="project" value="InterPro"/>
</dbReference>